<accession>A0A0C5JBK8</accession>
<dbReference type="STRING" id="1565605.PG1C_13885"/>
<reference evidence="1 2" key="1">
    <citation type="journal article" date="2015" name="Genome Announc.">
        <title>Complete Genome Sequence of a Novel Bacterium within the Family Rhodocyclaceae That Degrades Polycyclic Aromatic Hydrocarbons.</title>
        <authorList>
            <person name="Singleton D.R."/>
            <person name="Dickey A.N."/>
            <person name="Scholl E.H."/>
            <person name="Wright F.A."/>
            <person name="Aitken M.D."/>
        </authorList>
    </citation>
    <scope>NUCLEOTIDE SEQUENCE [LARGE SCALE GENOMIC DNA]</scope>
    <source>
        <strain evidence="2">PG1-Ca6</strain>
    </source>
</reference>
<dbReference type="Proteomes" id="UP000061603">
    <property type="component" value="Chromosome"/>
</dbReference>
<dbReference type="AlphaFoldDB" id="A0A0C5JBK8"/>
<name>A0A0C5JBK8_9PROT</name>
<organism evidence="1 2">
    <name type="scientific">Rugosibacter aromaticivorans</name>
    <dbReference type="NCBI Taxonomy" id="1565605"/>
    <lineage>
        <taxon>Bacteria</taxon>
        <taxon>Pseudomonadati</taxon>
        <taxon>Pseudomonadota</taxon>
        <taxon>Betaproteobacteria</taxon>
        <taxon>Nitrosomonadales</taxon>
        <taxon>Sterolibacteriaceae</taxon>
        <taxon>Rugosibacter</taxon>
    </lineage>
</organism>
<protein>
    <submittedName>
        <fullName evidence="1">Uncharacterized protein</fullName>
    </submittedName>
</protein>
<evidence type="ECO:0000313" key="1">
    <source>
        <dbReference type="EMBL" id="AJP49223.1"/>
    </source>
</evidence>
<gene>
    <name evidence="1" type="ORF">PG1C_13885</name>
</gene>
<proteinExistence type="predicted"/>
<keyword evidence="2" id="KW-1185">Reference proteome</keyword>
<dbReference type="EMBL" id="CP010554">
    <property type="protein sequence ID" value="AJP49223.1"/>
    <property type="molecule type" value="Genomic_DNA"/>
</dbReference>
<sequence length="60" mass="6523">MVDANLDQVLPMVLDQRNTLVDAAERDPAADRAVVQAWIADGTCDDKSCLGYTVHGMSFL</sequence>
<evidence type="ECO:0000313" key="2">
    <source>
        <dbReference type="Proteomes" id="UP000061603"/>
    </source>
</evidence>
<dbReference type="HOGENOM" id="CLU_2938658_0_0_4"/>
<dbReference type="KEGG" id="rbu:PG1C_13885"/>